<evidence type="ECO:0000313" key="5">
    <source>
        <dbReference type="Proteomes" id="UP000229370"/>
    </source>
</evidence>
<sequence length="335" mass="37101">MKKHRFIKYALICLITLLLAGAASKTTKAQTAAPLTVAPARQVIKIDPGKISSFSVRFFNAGDIALTGFVKVADFIVLDKSGVPQLIEDTSKISSRFSAANWITLSSERLNIAASDKASILGSINIPVDAHPGGRYVAIYFEPDNPIPQAISEERVTAVSPRLASLLYIRVNGPVAENAILSRFFVPSFYEYGPIMVTSEILNRGDYHITPRGYLTLTNIFGNPTAQVALKELNIFPDVSRSYANSLGSKWMLGRYKISLMSSYGEKGRVIESAAYVWVFPWRVALAVVLTLIILILIINNFYKNVVVKESGLEEEIKKEQEEIEKLKQQLRKKG</sequence>
<feature type="chain" id="PRO_5014883080" description="DUF916 domain-containing protein" evidence="3">
    <location>
        <begin position="30"/>
        <end position="335"/>
    </location>
</feature>
<feature type="transmembrane region" description="Helical" evidence="2">
    <location>
        <begin position="275"/>
        <end position="299"/>
    </location>
</feature>
<reference evidence="5" key="1">
    <citation type="submission" date="2017-09" db="EMBL/GenBank/DDBJ databases">
        <title>Depth-based differentiation of microbial function through sediment-hosted aquifers and enrichment of novel symbionts in the deep terrestrial subsurface.</title>
        <authorList>
            <person name="Probst A.J."/>
            <person name="Ladd B."/>
            <person name="Jarett J.K."/>
            <person name="Geller-Mcgrath D.E."/>
            <person name="Sieber C.M.K."/>
            <person name="Emerson J.B."/>
            <person name="Anantharaman K."/>
            <person name="Thomas B.C."/>
            <person name="Malmstrom R."/>
            <person name="Stieglmeier M."/>
            <person name="Klingl A."/>
            <person name="Woyke T."/>
            <person name="Ryan C.M."/>
            <person name="Banfield J.F."/>
        </authorList>
    </citation>
    <scope>NUCLEOTIDE SEQUENCE [LARGE SCALE GENOMIC DNA]</scope>
</reference>
<evidence type="ECO:0000256" key="2">
    <source>
        <dbReference type="SAM" id="Phobius"/>
    </source>
</evidence>
<evidence type="ECO:0000256" key="3">
    <source>
        <dbReference type="SAM" id="SignalP"/>
    </source>
</evidence>
<protein>
    <recommendedName>
        <fullName evidence="6">DUF916 domain-containing protein</fullName>
    </recommendedName>
</protein>
<name>A0A2M8GP06_9BACT</name>
<accession>A0A2M8GP06</accession>
<feature type="coiled-coil region" evidence="1">
    <location>
        <begin position="303"/>
        <end position="334"/>
    </location>
</feature>
<dbReference type="AlphaFoldDB" id="A0A2M8GP06"/>
<dbReference type="Proteomes" id="UP000229370">
    <property type="component" value="Unassembled WGS sequence"/>
</dbReference>
<keyword evidence="2" id="KW-1133">Transmembrane helix</keyword>
<keyword evidence="2" id="KW-0472">Membrane</keyword>
<feature type="signal peptide" evidence="3">
    <location>
        <begin position="1"/>
        <end position="29"/>
    </location>
</feature>
<evidence type="ECO:0000313" key="4">
    <source>
        <dbReference type="EMBL" id="PJC82294.1"/>
    </source>
</evidence>
<organism evidence="4 5">
    <name type="scientific">Candidatus Roizmanbacteria bacterium CG_4_8_14_3_um_filter_36_10</name>
    <dbReference type="NCBI Taxonomy" id="1974834"/>
    <lineage>
        <taxon>Bacteria</taxon>
        <taxon>Candidatus Roizmaniibacteriota</taxon>
    </lineage>
</organism>
<dbReference type="EMBL" id="PFQK01000006">
    <property type="protein sequence ID" value="PJC82294.1"/>
    <property type="molecule type" value="Genomic_DNA"/>
</dbReference>
<keyword evidence="1" id="KW-0175">Coiled coil</keyword>
<keyword evidence="2" id="KW-0812">Transmembrane</keyword>
<proteinExistence type="predicted"/>
<evidence type="ECO:0000256" key="1">
    <source>
        <dbReference type="SAM" id="Coils"/>
    </source>
</evidence>
<gene>
    <name evidence="4" type="ORF">CO007_00155</name>
</gene>
<evidence type="ECO:0008006" key="6">
    <source>
        <dbReference type="Google" id="ProtNLM"/>
    </source>
</evidence>
<comment type="caution">
    <text evidence="4">The sequence shown here is derived from an EMBL/GenBank/DDBJ whole genome shotgun (WGS) entry which is preliminary data.</text>
</comment>
<keyword evidence="3" id="KW-0732">Signal</keyword>